<evidence type="ECO:0000256" key="2">
    <source>
        <dbReference type="ARBA" id="ARBA00006375"/>
    </source>
</evidence>
<dbReference type="FunFam" id="1.50.40.10:FF:000149">
    <property type="entry name" value="Mitochondrial Carrier (MC) Family"/>
    <property type="match status" value="1"/>
</dbReference>
<gene>
    <name evidence="11" type="ORF">CVIRNUC_009330</name>
</gene>
<keyword evidence="4 8" id="KW-0812">Transmembrane</keyword>
<dbReference type="GO" id="GO:0016020">
    <property type="term" value="C:membrane"/>
    <property type="evidence" value="ECO:0007669"/>
    <property type="project" value="UniProtKB-SubCell"/>
</dbReference>
<dbReference type="InterPro" id="IPR002067">
    <property type="entry name" value="MCP"/>
</dbReference>
<feature type="repeat" description="Solcar" evidence="8">
    <location>
        <begin position="72"/>
        <end position="169"/>
    </location>
</feature>
<evidence type="ECO:0000256" key="9">
    <source>
        <dbReference type="RuleBase" id="RU000488"/>
    </source>
</evidence>
<keyword evidence="5" id="KW-0677">Repeat</keyword>
<dbReference type="InterPro" id="IPR023395">
    <property type="entry name" value="MCP_dom_sf"/>
</dbReference>
<comment type="subcellular location">
    <subcellularLocation>
        <location evidence="1">Membrane</location>
        <topology evidence="1">Multi-pass membrane protein</topology>
    </subcellularLocation>
</comment>
<name>A0AAV1IIS9_9CHLO</name>
<evidence type="ECO:0008006" key="13">
    <source>
        <dbReference type="Google" id="ProtNLM"/>
    </source>
</evidence>
<evidence type="ECO:0000313" key="11">
    <source>
        <dbReference type="EMBL" id="CAK0786117.1"/>
    </source>
</evidence>
<dbReference type="PRINTS" id="PR00926">
    <property type="entry name" value="MITOCARRIER"/>
</dbReference>
<feature type="repeat" description="Solcar" evidence="8">
    <location>
        <begin position="177"/>
        <end position="259"/>
    </location>
</feature>
<evidence type="ECO:0000256" key="1">
    <source>
        <dbReference type="ARBA" id="ARBA00004141"/>
    </source>
</evidence>
<dbReference type="Gene3D" id="1.50.40.10">
    <property type="entry name" value="Mitochondrial carrier domain"/>
    <property type="match status" value="2"/>
</dbReference>
<dbReference type="GO" id="GO:0055085">
    <property type="term" value="P:transmembrane transport"/>
    <property type="evidence" value="ECO:0007669"/>
    <property type="project" value="InterPro"/>
</dbReference>
<evidence type="ECO:0000256" key="7">
    <source>
        <dbReference type="ARBA" id="ARBA00023136"/>
    </source>
</evidence>
<comment type="similarity">
    <text evidence="2 9">Belongs to the mitochondrial carrier (TC 2.A.29) family.</text>
</comment>
<dbReference type="EMBL" id="CAUYUE010000014">
    <property type="protein sequence ID" value="CAK0786117.1"/>
    <property type="molecule type" value="Genomic_DNA"/>
</dbReference>
<evidence type="ECO:0000256" key="4">
    <source>
        <dbReference type="ARBA" id="ARBA00022692"/>
    </source>
</evidence>
<sequence length="418" mass="43731">MTFNNRAARAQQWKPTYTFEFEYQPREEPISARRGKRSSCQFASATASLSEGVMSKPNVSFSPPPPKPKVDTKPASDIIAGAVARAASQGTIHPLDTLKVRMQAQGGLKGPLSKIGKLLPPAGAKDAGRVARRVWPGVASLYKGVVGAASGAGIYIGTYFAFYGTACNVLSSHSNLTPGGIAFVAGGIAAAGGSVVKVPLAVCIRSVQAGVYPNVFHAARSITDAAGVRGLFTGYLPNLLEDVPDMAFKFAAYESMRSLHRRLNDGRSANAQEDFCMGAAAGAFAAAATTPLDVIKTNMMCAAASRPTMMSSARAVLAQGGPSHFFRGVGPRAISNGINSAVFFCFFEALRGSFKKRKALMEKRAAQAGAAGGPSRVRLVCASPQHTALTLAESHAALEPAAISFRPLAHSQGLFKHA</sequence>
<evidence type="ECO:0000256" key="6">
    <source>
        <dbReference type="ARBA" id="ARBA00022989"/>
    </source>
</evidence>
<dbReference type="SUPFAM" id="SSF103506">
    <property type="entry name" value="Mitochondrial carrier"/>
    <property type="match status" value="1"/>
</dbReference>
<dbReference type="InterPro" id="IPR018108">
    <property type="entry name" value="MCP_transmembrane"/>
</dbReference>
<comment type="caution">
    <text evidence="11">The sequence shown here is derived from an EMBL/GenBank/DDBJ whole genome shotgun (WGS) entry which is preliminary data.</text>
</comment>
<dbReference type="PANTHER" id="PTHR45667">
    <property type="entry name" value="S-ADENOSYLMETHIONINE MITOCHONDRIAL CARRIER PROTEIN"/>
    <property type="match status" value="1"/>
</dbReference>
<evidence type="ECO:0000256" key="3">
    <source>
        <dbReference type="ARBA" id="ARBA00022448"/>
    </source>
</evidence>
<evidence type="ECO:0000256" key="10">
    <source>
        <dbReference type="SAM" id="MobiDB-lite"/>
    </source>
</evidence>
<evidence type="ECO:0000256" key="8">
    <source>
        <dbReference type="PROSITE-ProRule" id="PRU00282"/>
    </source>
</evidence>
<dbReference type="Proteomes" id="UP001314263">
    <property type="component" value="Unassembled WGS sequence"/>
</dbReference>
<proteinExistence type="inferred from homology"/>
<evidence type="ECO:0000256" key="5">
    <source>
        <dbReference type="ARBA" id="ARBA00022737"/>
    </source>
</evidence>
<accession>A0AAV1IIS9</accession>
<keyword evidence="12" id="KW-1185">Reference proteome</keyword>
<keyword evidence="7 8" id="KW-0472">Membrane</keyword>
<feature type="region of interest" description="Disordered" evidence="10">
    <location>
        <begin position="53"/>
        <end position="72"/>
    </location>
</feature>
<keyword evidence="6" id="KW-1133">Transmembrane helix</keyword>
<dbReference type="Pfam" id="PF00153">
    <property type="entry name" value="Mito_carr"/>
    <property type="match status" value="3"/>
</dbReference>
<keyword evidence="3 9" id="KW-0813">Transport</keyword>
<evidence type="ECO:0000313" key="12">
    <source>
        <dbReference type="Proteomes" id="UP001314263"/>
    </source>
</evidence>
<organism evidence="11 12">
    <name type="scientific">Coccomyxa viridis</name>
    <dbReference type="NCBI Taxonomy" id="1274662"/>
    <lineage>
        <taxon>Eukaryota</taxon>
        <taxon>Viridiplantae</taxon>
        <taxon>Chlorophyta</taxon>
        <taxon>core chlorophytes</taxon>
        <taxon>Trebouxiophyceae</taxon>
        <taxon>Trebouxiophyceae incertae sedis</taxon>
        <taxon>Coccomyxaceae</taxon>
        <taxon>Coccomyxa</taxon>
    </lineage>
</organism>
<protein>
    <recommendedName>
        <fullName evidence="13">Mitochondrial carrier protein</fullName>
    </recommendedName>
</protein>
<dbReference type="PROSITE" id="PS50920">
    <property type="entry name" value="SOLCAR"/>
    <property type="match status" value="3"/>
</dbReference>
<dbReference type="AlphaFoldDB" id="A0AAV1IIS9"/>
<feature type="repeat" description="Solcar" evidence="8">
    <location>
        <begin position="269"/>
        <end position="353"/>
    </location>
</feature>
<reference evidence="11 12" key="1">
    <citation type="submission" date="2023-10" db="EMBL/GenBank/DDBJ databases">
        <authorList>
            <person name="Maclean D."/>
            <person name="Macfadyen A."/>
        </authorList>
    </citation>
    <scope>NUCLEOTIDE SEQUENCE [LARGE SCALE GENOMIC DNA]</scope>
</reference>